<name>A0A6A6QCL4_9PEZI</name>
<dbReference type="InterPro" id="IPR033433">
    <property type="entry name" value="GtaA_N"/>
</dbReference>
<dbReference type="InterPro" id="IPR032514">
    <property type="entry name" value="GtaA_central"/>
</dbReference>
<feature type="domain" description="Glutaminase A central" evidence="2">
    <location>
        <begin position="342"/>
        <end position="688"/>
    </location>
</feature>
<dbReference type="Pfam" id="PF17168">
    <property type="entry name" value="DUF5127"/>
    <property type="match status" value="1"/>
</dbReference>
<feature type="domain" description="Glutaminase A N-terminal" evidence="3">
    <location>
        <begin position="104"/>
        <end position="336"/>
    </location>
</feature>
<gene>
    <name evidence="4" type="ORF">BU16DRAFT_622664</name>
</gene>
<evidence type="ECO:0000313" key="4">
    <source>
        <dbReference type="EMBL" id="KAF2490135.1"/>
    </source>
</evidence>
<dbReference type="EMBL" id="MU004198">
    <property type="protein sequence ID" value="KAF2490135.1"/>
    <property type="molecule type" value="Genomic_DNA"/>
</dbReference>
<dbReference type="InterPro" id="IPR012341">
    <property type="entry name" value="6hp_glycosidase-like_sf"/>
</dbReference>
<dbReference type="InterPro" id="IPR052743">
    <property type="entry name" value="Glutaminase_GtaA"/>
</dbReference>
<evidence type="ECO:0000256" key="1">
    <source>
        <dbReference type="SAM" id="SignalP"/>
    </source>
</evidence>
<feature type="chain" id="PRO_5025360809" evidence="1">
    <location>
        <begin position="19"/>
        <end position="699"/>
    </location>
</feature>
<evidence type="ECO:0000259" key="3">
    <source>
        <dbReference type="Pfam" id="PF17168"/>
    </source>
</evidence>
<dbReference type="PANTHER" id="PTHR31987">
    <property type="entry name" value="GLUTAMINASE A-RELATED"/>
    <property type="match status" value="1"/>
</dbReference>
<reference evidence="4" key="1">
    <citation type="journal article" date="2020" name="Stud. Mycol.">
        <title>101 Dothideomycetes genomes: a test case for predicting lifestyles and emergence of pathogens.</title>
        <authorList>
            <person name="Haridas S."/>
            <person name="Albert R."/>
            <person name="Binder M."/>
            <person name="Bloem J."/>
            <person name="Labutti K."/>
            <person name="Salamov A."/>
            <person name="Andreopoulos B."/>
            <person name="Baker S."/>
            <person name="Barry K."/>
            <person name="Bills G."/>
            <person name="Bluhm B."/>
            <person name="Cannon C."/>
            <person name="Castanera R."/>
            <person name="Culley D."/>
            <person name="Daum C."/>
            <person name="Ezra D."/>
            <person name="Gonzalez J."/>
            <person name="Henrissat B."/>
            <person name="Kuo A."/>
            <person name="Liang C."/>
            <person name="Lipzen A."/>
            <person name="Lutzoni F."/>
            <person name="Magnuson J."/>
            <person name="Mondo S."/>
            <person name="Nolan M."/>
            <person name="Ohm R."/>
            <person name="Pangilinan J."/>
            <person name="Park H.-J."/>
            <person name="Ramirez L."/>
            <person name="Alfaro M."/>
            <person name="Sun H."/>
            <person name="Tritt A."/>
            <person name="Yoshinaga Y."/>
            <person name="Zwiers L.-H."/>
            <person name="Turgeon B."/>
            <person name="Goodwin S."/>
            <person name="Spatafora J."/>
            <person name="Crous P."/>
            <person name="Grigoriev I."/>
        </authorList>
    </citation>
    <scope>NUCLEOTIDE SEQUENCE</scope>
    <source>
        <strain evidence="4">CBS 269.34</strain>
    </source>
</reference>
<dbReference type="Pfam" id="PF16335">
    <property type="entry name" value="GtaA_6_Hairpin"/>
    <property type="match status" value="1"/>
</dbReference>
<keyword evidence="5" id="KW-1185">Reference proteome</keyword>
<dbReference type="Gene3D" id="1.50.10.10">
    <property type="match status" value="1"/>
</dbReference>
<sequence length="699" mass="77162">MFPRFALILPLLLAVVLADSTWTPARPPSFPLAVKSPYLSAWLPAGASGSNGGYLPGQWPQFWAGQTLGWAGIVRVDGTSYVWMGKPEGFDNFVNQTSAEYTSTKSIFTMDVDGKVSVRVTFLSPINPNDLKRQSLIFSYMDVEVVSTDGHKHDIQVYSDISAEFVSGDRSDVAQWDSGNSGGQVAFHKIWKQTPMLFSEKNDQSEWGNWYYATDSKRGLTWATGADTDVRGTFSQNGTLPDSKDKKYRAIFDHWPVFAFSVALGSVSTEPVNTLFTIGLCQEDAIQFLGKHGVVSLPSLWTEYFDTDQAALTFFHHDYDNAVEASDKLDSKVATDSIAAAGTDYLTITSLAARQAFGGVELAGTKQKPYLFLKEISSDGNTQTVDVMFPAFPGFLYMNPDLVKMLLDPLFENQESGHYPNQYSMHDLGSNFPNATGHEDGKDEAMPLEECGNMLIMVLAYWQQTGNTQYLREHYKILNQWTQYLIDEALIPKEQLSTDDFAGPLVNQTNLALKGMIGIQAMANIAAHTSHKADAKNYSSIAADYIDEWQTLGINKNSTPPHTTLNYGNESSWGILYNLYADALLNTSLVPASVYAQQSDFYPTVAGKYGVPLDTRHAYTKTDWEIWAAAVASDDTRDMFISGIAKWIEETPLDVPFTDIYETGGDGGFGDAPHFRARPVMGGAFALLALQPNQGAHAW</sequence>
<proteinExistence type="predicted"/>
<evidence type="ECO:0000259" key="2">
    <source>
        <dbReference type="Pfam" id="PF16335"/>
    </source>
</evidence>
<organism evidence="4 5">
    <name type="scientific">Lophium mytilinum</name>
    <dbReference type="NCBI Taxonomy" id="390894"/>
    <lineage>
        <taxon>Eukaryota</taxon>
        <taxon>Fungi</taxon>
        <taxon>Dikarya</taxon>
        <taxon>Ascomycota</taxon>
        <taxon>Pezizomycotina</taxon>
        <taxon>Dothideomycetes</taxon>
        <taxon>Pleosporomycetidae</taxon>
        <taxon>Mytilinidiales</taxon>
        <taxon>Mytilinidiaceae</taxon>
        <taxon>Lophium</taxon>
    </lineage>
</organism>
<feature type="signal peptide" evidence="1">
    <location>
        <begin position="1"/>
        <end position="18"/>
    </location>
</feature>
<dbReference type="InterPro" id="IPR008928">
    <property type="entry name" value="6-hairpin_glycosidase_sf"/>
</dbReference>
<keyword evidence="1" id="KW-0732">Signal</keyword>
<accession>A0A6A6QCL4</accession>
<protein>
    <submittedName>
        <fullName evidence="4">Glutaminase GtaA</fullName>
    </submittedName>
</protein>
<dbReference type="SUPFAM" id="SSF48208">
    <property type="entry name" value="Six-hairpin glycosidases"/>
    <property type="match status" value="1"/>
</dbReference>
<dbReference type="Proteomes" id="UP000799750">
    <property type="component" value="Unassembled WGS sequence"/>
</dbReference>
<dbReference type="OrthoDB" id="431715at2759"/>
<dbReference type="GO" id="GO:0005975">
    <property type="term" value="P:carbohydrate metabolic process"/>
    <property type="evidence" value="ECO:0007669"/>
    <property type="project" value="InterPro"/>
</dbReference>
<dbReference type="GO" id="GO:0003824">
    <property type="term" value="F:catalytic activity"/>
    <property type="evidence" value="ECO:0007669"/>
    <property type="project" value="UniProtKB-ARBA"/>
</dbReference>
<evidence type="ECO:0000313" key="5">
    <source>
        <dbReference type="Proteomes" id="UP000799750"/>
    </source>
</evidence>
<dbReference type="AlphaFoldDB" id="A0A6A6QCL4"/>
<dbReference type="PANTHER" id="PTHR31987:SF1">
    <property type="entry name" value="GLUTAMINASE A"/>
    <property type="match status" value="1"/>
</dbReference>